<gene>
    <name evidence="1" type="ORF">FHP08_09390</name>
</gene>
<reference evidence="1 2" key="1">
    <citation type="submission" date="2019-06" db="EMBL/GenBank/DDBJ databases">
        <title>Quisquiliibacterium sp. nov., isolated from a maize field.</title>
        <authorList>
            <person name="Lin S.-Y."/>
            <person name="Tsai C.-F."/>
            <person name="Young C.-C."/>
        </authorList>
    </citation>
    <scope>NUCLEOTIDE SEQUENCE [LARGE SCALE GENOMIC DNA]</scope>
    <source>
        <strain evidence="1 2">CC-CFT501</strain>
    </source>
</reference>
<dbReference type="InterPro" id="IPR021969">
    <property type="entry name" value="DUF3579"/>
</dbReference>
<dbReference type="EMBL" id="VDUY01000003">
    <property type="protein sequence ID" value="TXL66272.1"/>
    <property type="molecule type" value="Genomic_DNA"/>
</dbReference>
<proteinExistence type="predicted"/>
<dbReference type="Gene3D" id="3.30.70.2340">
    <property type="entry name" value="Uncharacterised protein PF12112 family, DUF3579"/>
    <property type="match status" value="1"/>
</dbReference>
<sequence>MPDTPAVQSFVILGVTGSGRPFRPSDWADRLCGVMSGFRPTGSVADARLSYSPYVMPGFHDGIRCVTVDARLHGIEPMAYDFLRRFAADNDLKVVV</sequence>
<dbReference type="Proteomes" id="UP000321548">
    <property type="component" value="Unassembled WGS sequence"/>
</dbReference>
<comment type="caution">
    <text evidence="1">The sequence shown here is derived from an EMBL/GenBank/DDBJ whole genome shotgun (WGS) entry which is preliminary data.</text>
</comment>
<evidence type="ECO:0000313" key="1">
    <source>
        <dbReference type="EMBL" id="TXL66272.1"/>
    </source>
</evidence>
<dbReference type="AlphaFoldDB" id="A0A5C8NYV7"/>
<dbReference type="OrthoDB" id="9814727at2"/>
<dbReference type="Pfam" id="PF12112">
    <property type="entry name" value="DUF3579"/>
    <property type="match status" value="1"/>
</dbReference>
<dbReference type="RefSeq" id="WP_147704183.1">
    <property type="nucleotide sequence ID" value="NZ_VDUY01000003.1"/>
</dbReference>
<name>A0A5C8NYV7_9BURK</name>
<organism evidence="1 2">
    <name type="scientific">Zeimonas arvi</name>
    <dbReference type="NCBI Taxonomy" id="2498847"/>
    <lineage>
        <taxon>Bacteria</taxon>
        <taxon>Pseudomonadati</taxon>
        <taxon>Pseudomonadota</taxon>
        <taxon>Betaproteobacteria</taxon>
        <taxon>Burkholderiales</taxon>
        <taxon>Burkholderiaceae</taxon>
        <taxon>Zeimonas</taxon>
    </lineage>
</organism>
<evidence type="ECO:0000313" key="2">
    <source>
        <dbReference type="Proteomes" id="UP000321548"/>
    </source>
</evidence>
<accession>A0A5C8NYV7</accession>
<keyword evidence="2" id="KW-1185">Reference proteome</keyword>
<protein>
    <submittedName>
        <fullName evidence="1">DUF3579 domain-containing protein</fullName>
    </submittedName>
</protein>